<evidence type="ECO:0000313" key="1">
    <source>
        <dbReference type="EMBL" id="AKJ64589.1"/>
    </source>
</evidence>
<proteinExistence type="predicted"/>
<organism evidence="1 2">
    <name type="scientific">Kiritimatiella glycovorans</name>
    <dbReference type="NCBI Taxonomy" id="1307763"/>
    <lineage>
        <taxon>Bacteria</taxon>
        <taxon>Pseudomonadati</taxon>
        <taxon>Kiritimatiellota</taxon>
        <taxon>Kiritimatiellia</taxon>
        <taxon>Kiritimatiellales</taxon>
        <taxon>Kiritimatiellaceae</taxon>
        <taxon>Kiritimatiella</taxon>
    </lineage>
</organism>
<accession>A0A0G3EK93</accession>
<dbReference type="KEGG" id="vbl:L21SP4_01341"/>
<dbReference type="Proteomes" id="UP000035268">
    <property type="component" value="Chromosome"/>
</dbReference>
<reference evidence="1 2" key="2">
    <citation type="journal article" date="2016" name="ISME J.">
        <title>Characterization of the first cultured representative of Verrucomicrobia subdivision 5 indicates the proposal of a novel phylum.</title>
        <authorList>
            <person name="Spring S."/>
            <person name="Bunk B."/>
            <person name="Sproer C."/>
            <person name="Schumann P."/>
            <person name="Rohde M."/>
            <person name="Tindall B.J."/>
            <person name="Klenk H.P."/>
        </authorList>
    </citation>
    <scope>NUCLEOTIDE SEQUENCE [LARGE SCALE GENOMIC DNA]</scope>
    <source>
        <strain evidence="1 2">L21-Fru-AB</strain>
    </source>
</reference>
<dbReference type="AlphaFoldDB" id="A0A0G3EK93"/>
<sequence>MRRDQVLRFARGVAVETSGGPVELRVYEQLGRGIEPLHYAVDADRRTLFVTHGQLGWALNRIEEA</sequence>
<dbReference type="RefSeq" id="WP_052881907.1">
    <property type="nucleotide sequence ID" value="NZ_CP010904.1"/>
</dbReference>
<gene>
    <name evidence="1" type="ORF">L21SP4_01341</name>
</gene>
<dbReference type="EMBL" id="CP010904">
    <property type="protein sequence ID" value="AKJ64589.1"/>
    <property type="molecule type" value="Genomic_DNA"/>
</dbReference>
<dbReference type="STRING" id="1307763.L21SP4_01341"/>
<keyword evidence="2" id="KW-1185">Reference proteome</keyword>
<evidence type="ECO:0000313" key="2">
    <source>
        <dbReference type="Proteomes" id="UP000035268"/>
    </source>
</evidence>
<protein>
    <submittedName>
        <fullName evidence="1">Uncharacterized protein</fullName>
    </submittedName>
</protein>
<reference evidence="2" key="1">
    <citation type="submission" date="2015-02" db="EMBL/GenBank/DDBJ databases">
        <title>Description and complete genome sequence of the first cultured representative of the subdivision 5 of the Verrucomicrobia phylum.</title>
        <authorList>
            <person name="Spring S."/>
            <person name="Bunk B."/>
            <person name="Sproer C."/>
            <person name="Klenk H.-P."/>
        </authorList>
    </citation>
    <scope>NUCLEOTIDE SEQUENCE [LARGE SCALE GENOMIC DNA]</scope>
    <source>
        <strain evidence="2">L21-Fru-AB</strain>
    </source>
</reference>
<name>A0A0G3EK93_9BACT</name>